<dbReference type="AlphaFoldDB" id="A0A0A9CTE5"/>
<evidence type="ECO:0000259" key="1">
    <source>
        <dbReference type="Pfam" id="PF13966"/>
    </source>
</evidence>
<dbReference type="Pfam" id="PF13966">
    <property type="entry name" value="zf-RVT"/>
    <property type="match status" value="1"/>
</dbReference>
<dbReference type="EMBL" id="GBRH01223113">
    <property type="protein sequence ID" value="JAD74782.1"/>
    <property type="molecule type" value="Transcribed_RNA"/>
</dbReference>
<sequence length="153" mass="17622">MNMTPNLYKLALAGRNNLSVRDDQLDNKWKTRLMRKTIADQMSEFGNLWGLLQQGQLIHQPDVITWKWTSHSTYTTKSAYLHKLFGWLSLQFKIFTADKISIRNWPCTIICSLCDQEKRTAVHLCLECSCSRVQMSMGQGEGLDVKCNCSAWS</sequence>
<proteinExistence type="predicted"/>
<reference evidence="2" key="2">
    <citation type="journal article" date="2015" name="Data Brief">
        <title>Shoot transcriptome of the giant reed, Arundo donax.</title>
        <authorList>
            <person name="Barrero R.A."/>
            <person name="Guerrero F.D."/>
            <person name="Moolhuijzen P."/>
            <person name="Goolsby J.A."/>
            <person name="Tidwell J."/>
            <person name="Bellgard S.E."/>
            <person name="Bellgard M.I."/>
        </authorList>
    </citation>
    <scope>NUCLEOTIDE SEQUENCE</scope>
    <source>
        <tissue evidence="2">Shoot tissue taken approximately 20 cm above the soil surface</tissue>
    </source>
</reference>
<name>A0A0A9CTE5_ARUDO</name>
<organism evidence="2">
    <name type="scientific">Arundo donax</name>
    <name type="common">Giant reed</name>
    <name type="synonym">Donax arundinaceus</name>
    <dbReference type="NCBI Taxonomy" id="35708"/>
    <lineage>
        <taxon>Eukaryota</taxon>
        <taxon>Viridiplantae</taxon>
        <taxon>Streptophyta</taxon>
        <taxon>Embryophyta</taxon>
        <taxon>Tracheophyta</taxon>
        <taxon>Spermatophyta</taxon>
        <taxon>Magnoliopsida</taxon>
        <taxon>Liliopsida</taxon>
        <taxon>Poales</taxon>
        <taxon>Poaceae</taxon>
        <taxon>PACMAD clade</taxon>
        <taxon>Arundinoideae</taxon>
        <taxon>Arundineae</taxon>
        <taxon>Arundo</taxon>
    </lineage>
</organism>
<feature type="domain" description="Reverse transcriptase zinc-binding" evidence="1">
    <location>
        <begin position="67"/>
        <end position="132"/>
    </location>
</feature>
<accession>A0A0A9CTE5</accession>
<dbReference type="InterPro" id="IPR026960">
    <property type="entry name" value="RVT-Znf"/>
</dbReference>
<evidence type="ECO:0000313" key="2">
    <source>
        <dbReference type="EMBL" id="JAD74782.1"/>
    </source>
</evidence>
<reference evidence="2" key="1">
    <citation type="submission" date="2014-09" db="EMBL/GenBank/DDBJ databases">
        <authorList>
            <person name="Magalhaes I.L.F."/>
            <person name="Oliveira U."/>
            <person name="Santos F.R."/>
            <person name="Vidigal T.H.D.A."/>
            <person name="Brescovit A.D."/>
            <person name="Santos A.J."/>
        </authorList>
    </citation>
    <scope>NUCLEOTIDE SEQUENCE</scope>
    <source>
        <tissue evidence="2">Shoot tissue taken approximately 20 cm above the soil surface</tissue>
    </source>
</reference>
<protein>
    <recommendedName>
        <fullName evidence="1">Reverse transcriptase zinc-binding domain-containing protein</fullName>
    </recommendedName>
</protein>